<dbReference type="CDD" id="cd01347">
    <property type="entry name" value="ligand_gated_channel"/>
    <property type="match status" value="1"/>
</dbReference>
<dbReference type="InterPro" id="IPR037066">
    <property type="entry name" value="Plug_dom_sf"/>
</dbReference>
<dbReference type="InterPro" id="IPR000531">
    <property type="entry name" value="Beta-barrel_TonB"/>
</dbReference>
<gene>
    <name evidence="14" type="ORF">N0A02_02930</name>
</gene>
<reference evidence="14 15" key="1">
    <citation type="journal article" date="2024" name="Chem. Sci.">
        <title>Discovery of a lagriamide polyketide by integrated genome mining, isotopic labeling, and untargeted metabolomics.</title>
        <authorList>
            <person name="Fergusson C.H."/>
            <person name="Saulog J."/>
            <person name="Paulo B.S."/>
            <person name="Wilson D.M."/>
            <person name="Liu D.Y."/>
            <person name="Morehouse N.J."/>
            <person name="Waterworth S."/>
            <person name="Barkei J."/>
            <person name="Gray C.A."/>
            <person name="Kwan J.C."/>
            <person name="Eustaquio A.S."/>
            <person name="Linington R.G."/>
        </authorList>
    </citation>
    <scope>NUCLEOTIDE SEQUENCE [LARGE SCALE GENOMIC DNA]</scope>
    <source>
        <strain evidence="14 15">RL17-338-BIF-B</strain>
    </source>
</reference>
<dbReference type="PANTHER" id="PTHR30442">
    <property type="entry name" value="IRON III DICITRATE TRANSPORT PROTEIN FECA"/>
    <property type="match status" value="1"/>
</dbReference>
<keyword evidence="8 14" id="KW-0675">Receptor</keyword>
<dbReference type="InterPro" id="IPR012910">
    <property type="entry name" value="Plug_dom"/>
</dbReference>
<keyword evidence="5 10" id="KW-0812">Transmembrane</keyword>
<evidence type="ECO:0000256" key="3">
    <source>
        <dbReference type="ARBA" id="ARBA00022448"/>
    </source>
</evidence>
<dbReference type="Proteomes" id="UP001469089">
    <property type="component" value="Unassembled WGS sequence"/>
</dbReference>
<evidence type="ECO:0000313" key="15">
    <source>
        <dbReference type="Proteomes" id="UP001469089"/>
    </source>
</evidence>
<keyword evidence="7 10" id="KW-0472">Membrane</keyword>
<sequence>MIFAERRSVDALSSLTRFAAVAAFAFLAQPECASAEDASTSTKAATKSAGSSEPIMLDSIVVSGDWLGSGLQNSVKTFAGARTVVNKDAINQSGATSIGDVLRRIPGVQASDNSGTAGSAISLNVGVRGLSGRYTPRSTVLLDGIPLAVAPYGQPQLSFAPVSLGNIESIDVVRSGGAVRYGPQNVGGVINFRTREIPSKPGLTADASVRENIYTSGGGSNTVYSTFLGTQLDNGLGLALLYSGMTGRDWRAGSDERVNDLALKFRYELSPTSEFYGKFSYYDVKSRTPGGLSVAQYNADPFQNTRPTDFWNGERKAVDLGYVNTLSANQEFEVRAYYNESFRSSTLIDTTGRLLQNQPRNYNTLGIEPRFTQRFSLGPTKNDVTVGYRYIRERGDDNINNLTRATGVTVPVSRFDNATDAHAFYIDDRIAYGRWRLTPGVRFEHIESTRRNDALNQTYETNNNKPLPSVNLSYLWNSSLTLFTDYSTSFGPVQNIQLNSQSATNPLRPELAKTYEVGARWTSKRIHAELTAFNMRFDNQIIQIPGIVPVTFQNIGATRHQGVETAIDYAFAEDSVLRGLDVYANFTYTKAIQESGATSGLDVPFYSRFTDTLGVRYATHGWTFNVSSTHQSAQYSDTANTVAETPDARVGRIPGFRVWDVQADWKIPGWKGSSLTLGVNNIADKRYYTRNIDGNAGRMVGAPRMVYAQGHFVY</sequence>
<evidence type="ECO:0000256" key="5">
    <source>
        <dbReference type="ARBA" id="ARBA00022692"/>
    </source>
</evidence>
<dbReference type="InterPro" id="IPR036942">
    <property type="entry name" value="Beta-barrel_TonB_sf"/>
</dbReference>
<evidence type="ECO:0000313" key="14">
    <source>
        <dbReference type="EMBL" id="MEQ5838389.1"/>
    </source>
</evidence>
<dbReference type="Gene3D" id="2.40.170.20">
    <property type="entry name" value="TonB-dependent receptor, beta-barrel domain"/>
    <property type="match status" value="1"/>
</dbReference>
<name>A0ABV1LGH5_9BURK</name>
<comment type="similarity">
    <text evidence="2 10 11">Belongs to the TonB-dependent receptor family.</text>
</comment>
<keyword evidence="9 10" id="KW-0998">Cell outer membrane</keyword>
<protein>
    <submittedName>
        <fullName evidence="14">TonB-dependent siderophore receptor</fullName>
    </submittedName>
</protein>
<dbReference type="Pfam" id="PF00593">
    <property type="entry name" value="TonB_dep_Rec_b-barrel"/>
    <property type="match status" value="1"/>
</dbReference>
<keyword evidence="6 11" id="KW-0798">TonB box</keyword>
<evidence type="ECO:0000259" key="12">
    <source>
        <dbReference type="Pfam" id="PF00593"/>
    </source>
</evidence>
<evidence type="ECO:0000256" key="1">
    <source>
        <dbReference type="ARBA" id="ARBA00004571"/>
    </source>
</evidence>
<evidence type="ECO:0000256" key="4">
    <source>
        <dbReference type="ARBA" id="ARBA00022452"/>
    </source>
</evidence>
<dbReference type="EMBL" id="JAOALG010000001">
    <property type="protein sequence ID" value="MEQ5838389.1"/>
    <property type="molecule type" value="Genomic_DNA"/>
</dbReference>
<dbReference type="NCBIfam" id="TIGR01783">
    <property type="entry name" value="TonB-siderophor"/>
    <property type="match status" value="1"/>
</dbReference>
<feature type="domain" description="TonB-dependent receptor plug" evidence="13">
    <location>
        <begin position="76"/>
        <end position="189"/>
    </location>
</feature>
<evidence type="ECO:0000256" key="6">
    <source>
        <dbReference type="ARBA" id="ARBA00023077"/>
    </source>
</evidence>
<keyword evidence="4 10" id="KW-1134">Transmembrane beta strand</keyword>
<dbReference type="InterPro" id="IPR039426">
    <property type="entry name" value="TonB-dep_rcpt-like"/>
</dbReference>
<organism evidence="14 15">
    <name type="scientific">Paraburkholderia acidicola</name>
    <dbReference type="NCBI Taxonomy" id="1912599"/>
    <lineage>
        <taxon>Bacteria</taxon>
        <taxon>Pseudomonadati</taxon>
        <taxon>Pseudomonadota</taxon>
        <taxon>Betaproteobacteria</taxon>
        <taxon>Burkholderiales</taxon>
        <taxon>Burkholderiaceae</taxon>
        <taxon>Paraburkholderia</taxon>
    </lineage>
</organism>
<evidence type="ECO:0000256" key="7">
    <source>
        <dbReference type="ARBA" id="ARBA00023136"/>
    </source>
</evidence>
<dbReference type="Pfam" id="PF07715">
    <property type="entry name" value="Plug"/>
    <property type="match status" value="1"/>
</dbReference>
<evidence type="ECO:0000256" key="10">
    <source>
        <dbReference type="PROSITE-ProRule" id="PRU01360"/>
    </source>
</evidence>
<comment type="caution">
    <text evidence="14">The sequence shown here is derived from an EMBL/GenBank/DDBJ whole genome shotgun (WGS) entry which is preliminary data.</text>
</comment>
<dbReference type="RefSeq" id="WP_349541179.1">
    <property type="nucleotide sequence ID" value="NZ_JAOALG010000001.1"/>
</dbReference>
<evidence type="ECO:0000256" key="11">
    <source>
        <dbReference type="RuleBase" id="RU003357"/>
    </source>
</evidence>
<evidence type="ECO:0000259" key="13">
    <source>
        <dbReference type="Pfam" id="PF07715"/>
    </source>
</evidence>
<feature type="domain" description="TonB-dependent receptor-like beta-barrel" evidence="12">
    <location>
        <begin position="272"/>
        <end position="682"/>
    </location>
</feature>
<dbReference type="SUPFAM" id="SSF56935">
    <property type="entry name" value="Porins"/>
    <property type="match status" value="1"/>
</dbReference>
<keyword evidence="15" id="KW-1185">Reference proteome</keyword>
<evidence type="ECO:0000256" key="2">
    <source>
        <dbReference type="ARBA" id="ARBA00009810"/>
    </source>
</evidence>
<dbReference type="PROSITE" id="PS52016">
    <property type="entry name" value="TONB_DEPENDENT_REC_3"/>
    <property type="match status" value="1"/>
</dbReference>
<dbReference type="InterPro" id="IPR010105">
    <property type="entry name" value="TonB_sidphr_rcpt"/>
</dbReference>
<proteinExistence type="inferred from homology"/>
<accession>A0ABV1LGH5</accession>
<evidence type="ECO:0000256" key="8">
    <source>
        <dbReference type="ARBA" id="ARBA00023170"/>
    </source>
</evidence>
<comment type="subcellular location">
    <subcellularLocation>
        <location evidence="1 10">Cell outer membrane</location>
        <topology evidence="1 10">Multi-pass membrane protein</topology>
    </subcellularLocation>
</comment>
<dbReference type="Gene3D" id="2.170.130.10">
    <property type="entry name" value="TonB-dependent receptor, plug domain"/>
    <property type="match status" value="1"/>
</dbReference>
<evidence type="ECO:0000256" key="9">
    <source>
        <dbReference type="ARBA" id="ARBA00023237"/>
    </source>
</evidence>
<keyword evidence="3 10" id="KW-0813">Transport</keyword>
<dbReference type="PANTHER" id="PTHR30442:SF0">
    <property type="entry name" value="FE(3+) DICITRATE TRANSPORT PROTEIN FECA"/>
    <property type="match status" value="1"/>
</dbReference>